<name>A0A2S4M1I2_9BURK</name>
<evidence type="ECO:0000256" key="7">
    <source>
        <dbReference type="SAM" id="MobiDB-lite"/>
    </source>
</evidence>
<proteinExistence type="inferred from homology"/>
<dbReference type="EMBL" id="PQGA01000014">
    <property type="protein sequence ID" value="POR48528.1"/>
    <property type="molecule type" value="Genomic_DNA"/>
</dbReference>
<accession>A0A2S4M1I2</accession>
<evidence type="ECO:0000259" key="9">
    <source>
        <dbReference type="Pfam" id="PF21981"/>
    </source>
</evidence>
<comment type="similarity">
    <text evidence="2 5">Belongs to the RecX family.</text>
</comment>
<dbReference type="InterPro" id="IPR003783">
    <property type="entry name" value="Regulatory_RecX"/>
</dbReference>
<dbReference type="OrthoDB" id="5295441at2"/>
<feature type="region of interest" description="Disordered" evidence="7">
    <location>
        <begin position="107"/>
        <end position="195"/>
    </location>
</feature>
<keyword evidence="6" id="KW-0175">Coiled coil</keyword>
<sequence>MRKRGFVSAQPLAAKVSSSTSDEAQRLRQASSDARSVTRRSTASSDRSRISPLVSPRFTPQSRDAHLGDRGFVHSEPQLLSDSPTPDLDDEGGAVFEVPFEAFFDAPVDASPQPVSNATATRRAPRPATQAFTRSASRRADFDDSESFDAHDIARAAEKAREEDGDSYERTSTLRAARKASAASANKQRPERSLKGRALGYLSRREYSRAELSRKLMAYTEDADELEALLDALERDGWLSDARFAESIVHRRAARVGAGRIVSELKRHAVGEALIEEVNTQLRETELTRARAVWQKKYGQLPETPAERARQARFLVARGFSMSIIGKILKGIEDSFDGD</sequence>
<evidence type="ECO:0000259" key="8">
    <source>
        <dbReference type="Pfam" id="PF02631"/>
    </source>
</evidence>
<dbReference type="PANTHER" id="PTHR33602:SF1">
    <property type="entry name" value="REGULATORY PROTEIN RECX FAMILY PROTEIN"/>
    <property type="match status" value="1"/>
</dbReference>
<feature type="compositionally biased region" description="Low complexity" evidence="7">
    <location>
        <begin position="118"/>
        <end position="134"/>
    </location>
</feature>
<feature type="compositionally biased region" description="Low complexity" evidence="7">
    <location>
        <begin position="31"/>
        <end position="45"/>
    </location>
</feature>
<dbReference type="Pfam" id="PF21981">
    <property type="entry name" value="RecX_HTH3"/>
    <property type="match status" value="1"/>
</dbReference>
<keyword evidence="11" id="KW-1185">Reference proteome</keyword>
<comment type="caution">
    <text evidence="10">The sequence shown here is derived from an EMBL/GenBank/DDBJ whole genome shotgun (WGS) entry which is preliminary data.</text>
</comment>
<feature type="region of interest" description="Disordered" evidence="7">
    <location>
        <begin position="1"/>
        <end position="91"/>
    </location>
</feature>
<feature type="coiled-coil region" evidence="6">
    <location>
        <begin position="209"/>
        <end position="236"/>
    </location>
</feature>
<evidence type="ECO:0000256" key="2">
    <source>
        <dbReference type="ARBA" id="ARBA00009695"/>
    </source>
</evidence>
<protein>
    <recommendedName>
        <fullName evidence="3 5">Regulatory protein RecX</fullName>
    </recommendedName>
</protein>
<evidence type="ECO:0000256" key="3">
    <source>
        <dbReference type="ARBA" id="ARBA00018111"/>
    </source>
</evidence>
<dbReference type="GO" id="GO:0006282">
    <property type="term" value="P:regulation of DNA repair"/>
    <property type="evidence" value="ECO:0007669"/>
    <property type="project" value="UniProtKB-UniRule"/>
</dbReference>
<dbReference type="Proteomes" id="UP000237381">
    <property type="component" value="Unassembled WGS sequence"/>
</dbReference>
<dbReference type="AlphaFoldDB" id="A0A2S4M1I2"/>
<gene>
    <name evidence="5" type="primary">recX</name>
    <name evidence="10" type="ORF">B0G62_114113</name>
</gene>
<dbReference type="Gene3D" id="1.10.10.10">
    <property type="entry name" value="Winged helix-like DNA-binding domain superfamily/Winged helix DNA-binding domain"/>
    <property type="match status" value="3"/>
</dbReference>
<dbReference type="HAMAP" id="MF_01114">
    <property type="entry name" value="RecX"/>
    <property type="match status" value="1"/>
</dbReference>
<evidence type="ECO:0000256" key="6">
    <source>
        <dbReference type="SAM" id="Coils"/>
    </source>
</evidence>
<feature type="domain" description="RecX second three-helical" evidence="8">
    <location>
        <begin position="240"/>
        <end position="278"/>
    </location>
</feature>
<evidence type="ECO:0000313" key="10">
    <source>
        <dbReference type="EMBL" id="POR48528.1"/>
    </source>
</evidence>
<evidence type="ECO:0000256" key="5">
    <source>
        <dbReference type="HAMAP-Rule" id="MF_01114"/>
    </source>
</evidence>
<feature type="compositionally biased region" description="Basic and acidic residues" evidence="7">
    <location>
        <begin position="63"/>
        <end position="73"/>
    </location>
</feature>
<evidence type="ECO:0000313" key="11">
    <source>
        <dbReference type="Proteomes" id="UP000237381"/>
    </source>
</evidence>
<dbReference type="PANTHER" id="PTHR33602">
    <property type="entry name" value="REGULATORY PROTEIN RECX FAMILY PROTEIN"/>
    <property type="match status" value="1"/>
</dbReference>
<organism evidence="10 11">
    <name type="scientific">Paraburkholderia eburnea</name>
    <dbReference type="NCBI Taxonomy" id="1189126"/>
    <lineage>
        <taxon>Bacteria</taxon>
        <taxon>Pseudomonadati</taxon>
        <taxon>Pseudomonadota</taxon>
        <taxon>Betaproteobacteria</taxon>
        <taxon>Burkholderiales</taxon>
        <taxon>Burkholderiaceae</taxon>
        <taxon>Paraburkholderia</taxon>
    </lineage>
</organism>
<reference evidence="10 11" key="1">
    <citation type="submission" date="2018-01" db="EMBL/GenBank/DDBJ databases">
        <title>Genomic Encyclopedia of Type Strains, Phase III (KMG-III): the genomes of soil and plant-associated and newly described type strains.</title>
        <authorList>
            <person name="Whitman W."/>
        </authorList>
    </citation>
    <scope>NUCLEOTIDE SEQUENCE [LARGE SCALE GENOMIC DNA]</scope>
    <source>
        <strain evidence="10 11">JCM 18070</strain>
    </source>
</reference>
<dbReference type="NCBIfam" id="NF001055">
    <property type="entry name" value="PRK00117.2-5"/>
    <property type="match status" value="1"/>
</dbReference>
<dbReference type="Pfam" id="PF02631">
    <property type="entry name" value="RecX_HTH2"/>
    <property type="match status" value="1"/>
</dbReference>
<evidence type="ECO:0000256" key="1">
    <source>
        <dbReference type="ARBA" id="ARBA00004496"/>
    </source>
</evidence>
<comment type="function">
    <text evidence="5">Modulates RecA activity.</text>
</comment>
<feature type="domain" description="RecX third three-helical" evidence="9">
    <location>
        <begin position="284"/>
        <end position="329"/>
    </location>
</feature>
<dbReference type="InterPro" id="IPR053925">
    <property type="entry name" value="RecX_HTH_3rd"/>
</dbReference>
<keyword evidence="4 5" id="KW-0963">Cytoplasm</keyword>
<evidence type="ECO:0000256" key="4">
    <source>
        <dbReference type="ARBA" id="ARBA00022490"/>
    </source>
</evidence>
<dbReference type="GO" id="GO:0005737">
    <property type="term" value="C:cytoplasm"/>
    <property type="evidence" value="ECO:0007669"/>
    <property type="project" value="UniProtKB-SubCell"/>
</dbReference>
<dbReference type="InterPro" id="IPR053924">
    <property type="entry name" value="RecX_HTH_2nd"/>
</dbReference>
<feature type="compositionally biased region" description="Basic and acidic residues" evidence="7">
    <location>
        <begin position="138"/>
        <end position="162"/>
    </location>
</feature>
<dbReference type="InterPro" id="IPR036388">
    <property type="entry name" value="WH-like_DNA-bd_sf"/>
</dbReference>
<comment type="subcellular location">
    <subcellularLocation>
        <location evidence="1 5">Cytoplasm</location>
    </subcellularLocation>
</comment>